<evidence type="ECO:0008006" key="4">
    <source>
        <dbReference type="Google" id="ProtNLM"/>
    </source>
</evidence>
<feature type="signal peptide" evidence="1">
    <location>
        <begin position="1"/>
        <end position="21"/>
    </location>
</feature>
<protein>
    <recommendedName>
        <fullName evidence="4">Pilus assembly protein CpaD</fullName>
    </recommendedName>
</protein>
<sequence length="180" mass="18848">MMQFSSRGVAIALLAASTVLSACSTPQPSVGVVDRLSAPYVEAQHQYRFAAKSASLSGSERAAINGFLSRNALRGGDAVIVTIPTSGSPKTDAGRVQTMHAVFARVPSRIRIGMDQSFSTHPTVRQQSGLIRVVRAKGVRVACQPGVEDLGCANAINLAVMIHEPGDVLAPAETARLAPQ</sequence>
<feature type="chain" id="PRO_5040349810" description="Pilus assembly protein CpaD" evidence="1">
    <location>
        <begin position="22"/>
        <end position="180"/>
    </location>
</feature>
<reference evidence="2" key="1">
    <citation type="submission" date="2021-01" db="EMBL/GenBank/DDBJ databases">
        <title>Diatom-associated Roseobacters Show Island Model of Population Structure.</title>
        <authorList>
            <person name="Qu L."/>
            <person name="Feng X."/>
            <person name="Chen Y."/>
            <person name="Li L."/>
            <person name="Wang X."/>
            <person name="Hu Z."/>
            <person name="Wang H."/>
            <person name="Luo H."/>
        </authorList>
    </citation>
    <scope>NUCLEOTIDE SEQUENCE</scope>
    <source>
        <strain evidence="2">SM26-45</strain>
    </source>
</reference>
<evidence type="ECO:0000313" key="2">
    <source>
        <dbReference type="EMBL" id="MBM2354371.1"/>
    </source>
</evidence>
<evidence type="ECO:0000313" key="3">
    <source>
        <dbReference type="Proteomes" id="UP000809337"/>
    </source>
</evidence>
<dbReference type="EMBL" id="JAFBWN010000003">
    <property type="protein sequence ID" value="MBM2354371.1"/>
    <property type="molecule type" value="Genomic_DNA"/>
</dbReference>
<proteinExistence type="predicted"/>
<keyword evidence="1" id="KW-0732">Signal</keyword>
<organism evidence="2 3">
    <name type="scientific">Pseudosulfitobacter pseudonitzschiae</name>
    <dbReference type="NCBI Taxonomy" id="1402135"/>
    <lineage>
        <taxon>Bacteria</taxon>
        <taxon>Pseudomonadati</taxon>
        <taxon>Pseudomonadota</taxon>
        <taxon>Alphaproteobacteria</taxon>
        <taxon>Rhodobacterales</taxon>
        <taxon>Roseobacteraceae</taxon>
        <taxon>Pseudosulfitobacter</taxon>
    </lineage>
</organism>
<evidence type="ECO:0000256" key="1">
    <source>
        <dbReference type="SAM" id="SignalP"/>
    </source>
</evidence>
<dbReference type="AlphaFoldDB" id="A0A9Q2RU94"/>
<gene>
    <name evidence="2" type="ORF">JQX14_07470</name>
</gene>
<dbReference type="Proteomes" id="UP000809337">
    <property type="component" value="Unassembled WGS sequence"/>
</dbReference>
<accession>A0A9Q2RU94</accession>
<comment type="caution">
    <text evidence="2">The sequence shown here is derived from an EMBL/GenBank/DDBJ whole genome shotgun (WGS) entry which is preliminary data.</text>
</comment>
<name>A0A9Q2RU94_9RHOB</name>
<dbReference type="PROSITE" id="PS51257">
    <property type="entry name" value="PROKAR_LIPOPROTEIN"/>
    <property type="match status" value="1"/>
</dbReference>